<proteinExistence type="predicted"/>
<dbReference type="EMBL" id="UINC01074526">
    <property type="protein sequence ID" value="SVC11805.1"/>
    <property type="molecule type" value="Genomic_DNA"/>
</dbReference>
<evidence type="ECO:0000313" key="1">
    <source>
        <dbReference type="EMBL" id="SVC11805.1"/>
    </source>
</evidence>
<sequence>MTNQHNAAAMTQEQLDAVAGGYELKNVQVVSAVKRMRRRSNGTLHSRASGYTDSGRITYLEHGPGFGLHDSIHC</sequence>
<name>A0A382JJF7_9ZZZZ</name>
<reference evidence="1" key="1">
    <citation type="submission" date="2018-05" db="EMBL/GenBank/DDBJ databases">
        <authorList>
            <person name="Lanie J.A."/>
            <person name="Ng W.-L."/>
            <person name="Kazmierczak K.M."/>
            <person name="Andrzejewski T.M."/>
            <person name="Davidsen T.M."/>
            <person name="Wayne K.J."/>
            <person name="Tettelin H."/>
            <person name="Glass J.I."/>
            <person name="Rusch D."/>
            <person name="Podicherti R."/>
            <person name="Tsui H.-C.T."/>
            <person name="Winkler M.E."/>
        </authorList>
    </citation>
    <scope>NUCLEOTIDE SEQUENCE</scope>
</reference>
<gene>
    <name evidence="1" type="ORF">METZ01_LOCUS264659</name>
</gene>
<organism evidence="1">
    <name type="scientific">marine metagenome</name>
    <dbReference type="NCBI Taxonomy" id="408172"/>
    <lineage>
        <taxon>unclassified sequences</taxon>
        <taxon>metagenomes</taxon>
        <taxon>ecological metagenomes</taxon>
    </lineage>
</organism>
<dbReference type="AlphaFoldDB" id="A0A382JJF7"/>
<accession>A0A382JJF7</accession>
<protein>
    <submittedName>
        <fullName evidence="1">Uncharacterized protein</fullName>
    </submittedName>
</protein>